<evidence type="ECO:0000313" key="3">
    <source>
        <dbReference type="Proteomes" id="UP000054804"/>
    </source>
</evidence>
<keyword evidence="3" id="KW-1185">Reference proteome</keyword>
<evidence type="ECO:0000313" key="2">
    <source>
        <dbReference type="EMBL" id="KUF15185.1"/>
    </source>
</evidence>
<dbReference type="SUPFAM" id="SSF55729">
    <property type="entry name" value="Acyl-CoA N-acyltransferases (Nat)"/>
    <property type="match status" value="1"/>
</dbReference>
<dbReference type="AlphaFoldDB" id="A0A0W7WX56"/>
<dbReference type="Pfam" id="PF00583">
    <property type="entry name" value="Acetyltransf_1"/>
    <property type="match status" value="1"/>
</dbReference>
<dbReference type="PROSITE" id="PS51186">
    <property type="entry name" value="GNAT"/>
    <property type="match status" value="1"/>
</dbReference>
<dbReference type="STRING" id="1765722.AT728_27480"/>
<dbReference type="GO" id="GO:0016747">
    <property type="term" value="F:acyltransferase activity, transferring groups other than amino-acyl groups"/>
    <property type="evidence" value="ECO:0007669"/>
    <property type="project" value="InterPro"/>
</dbReference>
<dbReference type="Proteomes" id="UP000054804">
    <property type="component" value="Unassembled WGS sequence"/>
</dbReference>
<proteinExistence type="predicted"/>
<protein>
    <submittedName>
        <fullName evidence="2">GNAT family acetyltransferase</fullName>
    </submittedName>
</protein>
<evidence type="ECO:0000259" key="1">
    <source>
        <dbReference type="PROSITE" id="PS51186"/>
    </source>
</evidence>
<dbReference type="InterPro" id="IPR016181">
    <property type="entry name" value="Acyl_CoA_acyltransferase"/>
</dbReference>
<accession>A0A0W7WX56</accession>
<organism evidence="2 3">
    <name type="scientific">Streptomyces silvensis</name>
    <dbReference type="NCBI Taxonomy" id="1765722"/>
    <lineage>
        <taxon>Bacteria</taxon>
        <taxon>Bacillati</taxon>
        <taxon>Actinomycetota</taxon>
        <taxon>Actinomycetes</taxon>
        <taxon>Kitasatosporales</taxon>
        <taxon>Streptomycetaceae</taxon>
        <taxon>Streptomyces</taxon>
    </lineage>
</organism>
<reference evidence="2 3" key="1">
    <citation type="submission" date="2015-12" db="EMBL/GenBank/DDBJ databases">
        <title>Draft genome sequence of Streptomyces silvensis ATCC 53525, a producer of novel hormone antagonists.</title>
        <authorList>
            <person name="Johnston C.W."/>
            <person name="Li Y."/>
            <person name="Magarvey N.A."/>
        </authorList>
    </citation>
    <scope>NUCLEOTIDE SEQUENCE [LARGE SCALE GENOMIC DNA]</scope>
    <source>
        <strain evidence="2 3">ATCC 53525</strain>
    </source>
</reference>
<name>A0A0W7WX56_9ACTN</name>
<dbReference type="CDD" id="cd04301">
    <property type="entry name" value="NAT_SF"/>
    <property type="match status" value="1"/>
</dbReference>
<feature type="domain" description="N-acetyltransferase" evidence="1">
    <location>
        <begin position="134"/>
        <end position="270"/>
    </location>
</feature>
<keyword evidence="2" id="KW-0808">Transferase</keyword>
<sequence>MPDSELQRIMSFQSAFARRQAARVVDVPGGFAVYDDAFAHSRGNNQVFIDLTADEGTAGGGAAGVGTVDFDAVPDIAEEALGHLPHRLVTVFDDEAGRACADPLIRAGYSHSSFLVMLHAGPVPVPDQGAAQEVDLDALRVPLARRWRSLLPDVGEEVIHHLVERREARHRGADVVQFLGARTEDGEIASWADLYLDPATGTAQIEDLITSEAHLRRGHADAVLSTALRRAVDKGCTTRFLTADADDWPRRWYEHRGFTAIGRSHCFQRG</sequence>
<dbReference type="InterPro" id="IPR000182">
    <property type="entry name" value="GNAT_dom"/>
</dbReference>
<dbReference type="Gene3D" id="3.40.630.30">
    <property type="match status" value="1"/>
</dbReference>
<dbReference type="EMBL" id="LOCL01000048">
    <property type="protein sequence ID" value="KUF15185.1"/>
    <property type="molecule type" value="Genomic_DNA"/>
</dbReference>
<gene>
    <name evidence="2" type="ORF">AT728_27480</name>
</gene>
<dbReference type="OrthoDB" id="5638018at2"/>
<dbReference type="RefSeq" id="WP_058850747.1">
    <property type="nucleotide sequence ID" value="NZ_LOCL01000048.1"/>
</dbReference>
<comment type="caution">
    <text evidence="2">The sequence shown here is derived from an EMBL/GenBank/DDBJ whole genome shotgun (WGS) entry which is preliminary data.</text>
</comment>